<comment type="subunit">
    <text evidence="2">Monomer.</text>
</comment>
<dbReference type="PANTHER" id="PTHR42801:SF4">
    <property type="entry name" value="AHPC_TSA FAMILY PROTEIN"/>
    <property type="match status" value="1"/>
</dbReference>
<feature type="domain" description="Thioredoxin" evidence="14">
    <location>
        <begin position="1"/>
        <end position="150"/>
    </location>
</feature>
<evidence type="ECO:0000256" key="3">
    <source>
        <dbReference type="ARBA" id="ARBA00013017"/>
    </source>
</evidence>
<evidence type="ECO:0000256" key="13">
    <source>
        <dbReference type="PIRSR" id="PIRSR000239-1"/>
    </source>
</evidence>
<sequence length="154" mass="17456">MNITFPELPTTDGGSFSRDDLLGAWTVLYFYPKDATPGCTLEAQAFRDNFARFEACGARIYGVSRDKMASHEKFKEKQCLPFPLISDESELLCAAFDVIKPKSMFGKQFLGVERSTFLINPKGELAHSWRRVKVRGHVEEVLQTLQKLQKDCAE</sequence>
<dbReference type="GO" id="GO:0008379">
    <property type="term" value="F:thioredoxin peroxidase activity"/>
    <property type="evidence" value="ECO:0007669"/>
    <property type="project" value="TreeGrafter"/>
</dbReference>
<dbReference type="InterPro" id="IPR050924">
    <property type="entry name" value="Peroxiredoxin_BCP/PrxQ"/>
</dbReference>
<protein>
    <recommendedName>
        <fullName evidence="3">thioredoxin-dependent peroxiredoxin</fullName>
        <ecNumber evidence="3">1.11.1.24</ecNumber>
    </recommendedName>
    <alternativeName>
        <fullName evidence="9">Thioredoxin peroxidase</fullName>
    </alternativeName>
    <alternativeName>
        <fullName evidence="11">Thioredoxin-dependent peroxiredoxin Bcp</fullName>
    </alternativeName>
</protein>
<dbReference type="InterPro" id="IPR024706">
    <property type="entry name" value="Peroxiredoxin_AhpC-typ"/>
</dbReference>
<keyword evidence="7" id="KW-1015">Disulfide bond</keyword>
<keyword evidence="6" id="KW-0560">Oxidoreductase</keyword>
<name>A5EVI6_DICNV</name>
<dbReference type="eggNOG" id="COG1225">
    <property type="taxonomic scope" value="Bacteria"/>
</dbReference>
<dbReference type="GO" id="GO:0005737">
    <property type="term" value="C:cytoplasm"/>
    <property type="evidence" value="ECO:0007669"/>
    <property type="project" value="TreeGrafter"/>
</dbReference>
<evidence type="ECO:0000256" key="10">
    <source>
        <dbReference type="ARBA" id="ARBA00038489"/>
    </source>
</evidence>
<evidence type="ECO:0000256" key="6">
    <source>
        <dbReference type="ARBA" id="ARBA00023002"/>
    </source>
</evidence>
<dbReference type="RefSeq" id="WP_012030891.1">
    <property type="nucleotide sequence ID" value="NC_009446.1"/>
</dbReference>
<dbReference type="PIRSF" id="PIRSF000239">
    <property type="entry name" value="AHPC"/>
    <property type="match status" value="1"/>
</dbReference>
<dbReference type="OrthoDB" id="9812811at2"/>
<reference evidence="15 16" key="1">
    <citation type="journal article" date="2007" name="Nat. Biotechnol.">
        <title>Genome sequence and identification of candidate vaccine antigens from the animal pathogen Dichelobacter nodosus.</title>
        <authorList>
            <person name="Myers G.S."/>
            <person name="Parker D."/>
            <person name="Al-Hasani K."/>
            <person name="Kennan R.M."/>
            <person name="Seemann T."/>
            <person name="Ren Q."/>
            <person name="Badger J.H."/>
            <person name="Selengut J.D."/>
            <person name="Deboy R.T."/>
            <person name="Tettelin H."/>
            <person name="Boyce J.D."/>
            <person name="McCarl V.P."/>
            <person name="Han X."/>
            <person name="Nelson W.C."/>
            <person name="Madupu R."/>
            <person name="Mohamoud Y."/>
            <person name="Holley T."/>
            <person name="Fedorova N."/>
            <person name="Khouri H."/>
            <person name="Bottomley S.P."/>
            <person name="Whittington R.J."/>
            <person name="Adler B."/>
            <person name="Songer J.G."/>
            <person name="Rood J.I."/>
            <person name="Paulsen I.T."/>
        </authorList>
    </citation>
    <scope>NUCLEOTIDE SEQUENCE [LARGE SCALE GENOMIC DNA]</scope>
    <source>
        <strain evidence="15 16">VCS1703A</strain>
    </source>
</reference>
<evidence type="ECO:0000256" key="1">
    <source>
        <dbReference type="ARBA" id="ARBA00003330"/>
    </source>
</evidence>
<evidence type="ECO:0000256" key="5">
    <source>
        <dbReference type="ARBA" id="ARBA00022862"/>
    </source>
</evidence>
<dbReference type="GO" id="GO:0045454">
    <property type="term" value="P:cell redox homeostasis"/>
    <property type="evidence" value="ECO:0007669"/>
    <property type="project" value="TreeGrafter"/>
</dbReference>
<dbReference type="FunFam" id="3.40.30.10:FF:000007">
    <property type="entry name" value="Thioredoxin-dependent thiol peroxidase"/>
    <property type="match status" value="1"/>
</dbReference>
<keyword evidence="4" id="KW-0575">Peroxidase</keyword>
<dbReference type="Pfam" id="PF00578">
    <property type="entry name" value="AhpC-TSA"/>
    <property type="match status" value="1"/>
</dbReference>
<dbReference type="HOGENOM" id="CLU_042529_14_1_6"/>
<dbReference type="SUPFAM" id="SSF52833">
    <property type="entry name" value="Thioredoxin-like"/>
    <property type="match status" value="1"/>
</dbReference>
<organism evidence="15 16">
    <name type="scientific">Dichelobacter nodosus (strain VCS1703A)</name>
    <dbReference type="NCBI Taxonomy" id="246195"/>
    <lineage>
        <taxon>Bacteria</taxon>
        <taxon>Pseudomonadati</taxon>
        <taxon>Pseudomonadota</taxon>
        <taxon>Gammaproteobacteria</taxon>
        <taxon>Cardiobacteriales</taxon>
        <taxon>Cardiobacteriaceae</taxon>
        <taxon>Dichelobacter</taxon>
    </lineage>
</organism>
<dbReference type="PANTHER" id="PTHR42801">
    <property type="entry name" value="THIOREDOXIN-DEPENDENT PEROXIDE REDUCTASE"/>
    <property type="match status" value="1"/>
</dbReference>
<dbReference type="InterPro" id="IPR000866">
    <property type="entry name" value="AhpC/TSA"/>
</dbReference>
<proteinExistence type="inferred from homology"/>
<accession>A5EVI6</accession>
<evidence type="ECO:0000313" key="16">
    <source>
        <dbReference type="Proteomes" id="UP000000248"/>
    </source>
</evidence>
<evidence type="ECO:0000256" key="2">
    <source>
        <dbReference type="ARBA" id="ARBA00011245"/>
    </source>
</evidence>
<dbReference type="GO" id="GO:0034599">
    <property type="term" value="P:cellular response to oxidative stress"/>
    <property type="evidence" value="ECO:0007669"/>
    <property type="project" value="TreeGrafter"/>
</dbReference>
<comment type="similarity">
    <text evidence="10">Belongs to the peroxiredoxin family. BCP/PrxQ subfamily.</text>
</comment>
<dbReference type="Proteomes" id="UP000000248">
    <property type="component" value="Chromosome"/>
</dbReference>
<dbReference type="EMBL" id="CP000513">
    <property type="protein sequence ID" value="ABQ13128.1"/>
    <property type="molecule type" value="Genomic_DNA"/>
</dbReference>
<evidence type="ECO:0000256" key="11">
    <source>
        <dbReference type="ARBA" id="ARBA00042639"/>
    </source>
</evidence>
<dbReference type="PROSITE" id="PS51352">
    <property type="entry name" value="THIOREDOXIN_2"/>
    <property type="match status" value="1"/>
</dbReference>
<evidence type="ECO:0000256" key="12">
    <source>
        <dbReference type="ARBA" id="ARBA00049091"/>
    </source>
</evidence>
<feature type="active site" description="Cysteine sulfenic acid (-SOH) intermediate; for peroxidase activity" evidence="13">
    <location>
        <position position="39"/>
    </location>
</feature>
<dbReference type="CDD" id="cd03017">
    <property type="entry name" value="PRX_BCP"/>
    <property type="match status" value="1"/>
</dbReference>
<evidence type="ECO:0000313" key="15">
    <source>
        <dbReference type="EMBL" id="ABQ13128.1"/>
    </source>
</evidence>
<comment type="function">
    <text evidence="1">Thiol-specific peroxidase that catalyzes the reduction of hydrogen peroxide and organic hydroperoxides to water and alcohols, respectively. Plays a role in cell protection against oxidative stress by detoxifying peroxides and as sensor of hydrogen peroxide-mediated signaling events.</text>
</comment>
<dbReference type="Gene3D" id="3.40.30.10">
    <property type="entry name" value="Glutaredoxin"/>
    <property type="match status" value="1"/>
</dbReference>
<dbReference type="InterPro" id="IPR013766">
    <property type="entry name" value="Thioredoxin_domain"/>
</dbReference>
<evidence type="ECO:0000256" key="8">
    <source>
        <dbReference type="ARBA" id="ARBA00023284"/>
    </source>
</evidence>
<dbReference type="EC" id="1.11.1.24" evidence="3"/>
<dbReference type="AlphaFoldDB" id="A5EVI6"/>
<keyword evidence="16" id="KW-1185">Reference proteome</keyword>
<dbReference type="InterPro" id="IPR036249">
    <property type="entry name" value="Thioredoxin-like_sf"/>
</dbReference>
<keyword evidence="5" id="KW-0049">Antioxidant</keyword>
<comment type="catalytic activity">
    <reaction evidence="12">
        <text>a hydroperoxide + [thioredoxin]-dithiol = an alcohol + [thioredoxin]-disulfide + H2O</text>
        <dbReference type="Rhea" id="RHEA:62620"/>
        <dbReference type="Rhea" id="RHEA-COMP:10698"/>
        <dbReference type="Rhea" id="RHEA-COMP:10700"/>
        <dbReference type="ChEBI" id="CHEBI:15377"/>
        <dbReference type="ChEBI" id="CHEBI:29950"/>
        <dbReference type="ChEBI" id="CHEBI:30879"/>
        <dbReference type="ChEBI" id="CHEBI:35924"/>
        <dbReference type="ChEBI" id="CHEBI:50058"/>
        <dbReference type="EC" id="1.11.1.24"/>
    </reaction>
</comment>
<evidence type="ECO:0000256" key="9">
    <source>
        <dbReference type="ARBA" id="ARBA00032824"/>
    </source>
</evidence>
<evidence type="ECO:0000259" key="14">
    <source>
        <dbReference type="PROSITE" id="PS51352"/>
    </source>
</evidence>
<keyword evidence="8" id="KW-0676">Redox-active center</keyword>
<evidence type="ECO:0000256" key="4">
    <source>
        <dbReference type="ARBA" id="ARBA00022559"/>
    </source>
</evidence>
<gene>
    <name evidence="15" type="ordered locus">DNO_0557</name>
</gene>
<dbReference type="KEGG" id="dno:DNO_0557"/>
<evidence type="ECO:0000256" key="7">
    <source>
        <dbReference type="ARBA" id="ARBA00023157"/>
    </source>
</evidence>
<dbReference type="STRING" id="246195.DNO_0557"/>